<dbReference type="Proteomes" id="UP000184240">
    <property type="component" value="Unassembled WGS sequence"/>
</dbReference>
<dbReference type="PROSITE" id="PS52016">
    <property type="entry name" value="TONB_DEPENDENT_REC_3"/>
    <property type="match status" value="1"/>
</dbReference>
<keyword evidence="13" id="KW-1185">Reference proteome</keyword>
<dbReference type="InterPro" id="IPR023996">
    <property type="entry name" value="TonB-dep_OMP_SusC/RagA"/>
</dbReference>
<dbReference type="NCBIfam" id="TIGR04057">
    <property type="entry name" value="SusC_RagA_signa"/>
    <property type="match status" value="1"/>
</dbReference>
<dbReference type="AlphaFoldDB" id="A0A1M5ZNQ4"/>
<keyword evidence="5 7" id="KW-0472">Membrane</keyword>
<reference evidence="10 13" key="3">
    <citation type="submission" date="2018-07" db="EMBL/GenBank/DDBJ databases">
        <title>Leeuwenhoekiella genomics.</title>
        <authorList>
            <person name="Tahon G."/>
            <person name="Willems A."/>
        </authorList>
    </citation>
    <scope>NUCLEOTIDE SEQUENCE [LARGE SCALE GENOMIC DNA]</scope>
    <source>
        <strain evidence="10 13">LMG 24856</strain>
    </source>
</reference>
<dbReference type="SUPFAM" id="SSF56935">
    <property type="entry name" value="Porins"/>
    <property type="match status" value="1"/>
</dbReference>
<evidence type="ECO:0000256" key="3">
    <source>
        <dbReference type="ARBA" id="ARBA00022452"/>
    </source>
</evidence>
<protein>
    <submittedName>
        <fullName evidence="11">Iron complex outermembrane recepter protein</fullName>
    </submittedName>
    <submittedName>
        <fullName evidence="10">Iron complex outermembrane receptor protein</fullName>
    </submittedName>
</protein>
<evidence type="ECO:0000256" key="2">
    <source>
        <dbReference type="ARBA" id="ARBA00022448"/>
    </source>
</evidence>
<keyword evidence="2 7" id="KW-0813">Transport</keyword>
<dbReference type="InterPro" id="IPR037066">
    <property type="entry name" value="Plug_dom_sf"/>
</dbReference>
<dbReference type="InterPro" id="IPR012910">
    <property type="entry name" value="Plug_dom"/>
</dbReference>
<reference evidence="11" key="1">
    <citation type="submission" date="2016-11" db="EMBL/GenBank/DDBJ databases">
        <authorList>
            <person name="Jaros S."/>
            <person name="Januszkiewicz K."/>
            <person name="Wedrychowicz H."/>
        </authorList>
    </citation>
    <scope>NUCLEOTIDE SEQUENCE [LARGE SCALE GENOMIC DNA]</scope>
    <source>
        <strain evidence="11">DSM 19859</strain>
    </source>
</reference>
<gene>
    <name evidence="10" type="ORF">DSM01_3125</name>
    <name evidence="11" type="ORF">SAMN04487999_3332</name>
</gene>
<evidence type="ECO:0000256" key="7">
    <source>
        <dbReference type="PROSITE-ProRule" id="PRU01360"/>
    </source>
</evidence>
<evidence type="ECO:0000256" key="1">
    <source>
        <dbReference type="ARBA" id="ARBA00004571"/>
    </source>
</evidence>
<dbReference type="Proteomes" id="UP000290037">
    <property type="component" value="Unassembled WGS sequence"/>
</dbReference>
<evidence type="ECO:0000256" key="6">
    <source>
        <dbReference type="ARBA" id="ARBA00023237"/>
    </source>
</evidence>
<keyword evidence="6 7" id="KW-0998">Cell outer membrane</keyword>
<dbReference type="Gene3D" id="2.60.40.1120">
    <property type="entry name" value="Carboxypeptidase-like, regulatory domain"/>
    <property type="match status" value="1"/>
</dbReference>
<dbReference type="InterPro" id="IPR008969">
    <property type="entry name" value="CarboxyPept-like_regulatory"/>
</dbReference>
<feature type="domain" description="TonB-dependent receptor plug" evidence="9">
    <location>
        <begin position="114"/>
        <end position="239"/>
    </location>
</feature>
<keyword evidence="8" id="KW-0732">Signal</keyword>
<evidence type="ECO:0000313" key="12">
    <source>
        <dbReference type="Proteomes" id="UP000184240"/>
    </source>
</evidence>
<evidence type="ECO:0000313" key="13">
    <source>
        <dbReference type="Proteomes" id="UP000290037"/>
    </source>
</evidence>
<keyword evidence="4 7" id="KW-0812">Transmembrane</keyword>
<dbReference type="Gene3D" id="2.170.130.10">
    <property type="entry name" value="TonB-dependent receptor, plug domain"/>
    <property type="match status" value="1"/>
</dbReference>
<evidence type="ECO:0000313" key="10">
    <source>
        <dbReference type="EMBL" id="RXG27315.1"/>
    </source>
</evidence>
<proteinExistence type="inferred from homology"/>
<keyword evidence="10" id="KW-0675">Receptor</keyword>
<feature type="chain" id="PRO_5012883904" evidence="8">
    <location>
        <begin position="24"/>
        <end position="1047"/>
    </location>
</feature>
<dbReference type="STRING" id="573501.SAMN04487999_3332"/>
<dbReference type="SUPFAM" id="SSF49464">
    <property type="entry name" value="Carboxypeptidase regulatory domain-like"/>
    <property type="match status" value="1"/>
</dbReference>
<dbReference type="InterPro" id="IPR036942">
    <property type="entry name" value="Beta-barrel_TonB_sf"/>
</dbReference>
<dbReference type="EMBL" id="FQXT01000007">
    <property type="protein sequence ID" value="SHI26025.1"/>
    <property type="molecule type" value="Genomic_DNA"/>
</dbReference>
<feature type="signal peptide" evidence="8">
    <location>
        <begin position="1"/>
        <end position="23"/>
    </location>
</feature>
<sequence>MKQVILRSMLFFASLLLAGMAQAQTVSGTVSEPNGPLPGANVLVKGTTNGTTTDFDGNYTLNDVATGSVLVFSYVGFAPQEVAVNGRSTVNVTLQEDAAALDEVVLIGYGSTTVKDATGTVASVTSEDFNQGVIASPEQLIQGKTAGVQISQSSGEPGAGINVRIRGSNSIRSGNNPLIVVDGVPLTTSGAPAAGDLGVGGGSSRNPLSFLNPTDIESISILKDASATAIYGSRGANGVIIVQTKSGRGSSGGVWEVSSNVSFSSPAREYDLLTADQYLNALPDYGGDPSLLDFGFASDFQDFYTRNAISTQNNLSYAHSYTSGNVRASFGYSDQQGVIRNTGQERITGRLNATQRLFDDKLTLSLQTTLSRVNDQNAPISGQAGSTGDLIGSSITANPTWPVDADFSPGSNLLNPVNLLRYYQSESNTNRFLANLSAEYKITDAISAKVTGGYDKSDAKTIALFSPEVAGINRVSGNGQGTYGTFDQTNKLFEATLSYNKQFENSKIDVVAGYSYQEFAREGINAGGIGFGPDMGLAASQLEDQYDLIANTISGSFQNFAYDQDRDYVNRIDFGAPFDSAFVSEPIGTSYSQLFTAYFANTFDNTDELQSYFARVNYTLADKYLFTGTFRADGSSTFGPENQYGYFPSGAFAWQIHEEDFIGDNVSTLKLRLGAGVVGNQEGLGYANFIRRTRFSDIGITDNLTVTNSGTQFVGNNNEALQWESTLDVNIGVDFGFNNDRFNGSFNLYRKETTDLLLLSTLAAPQVPGIETIFQNLTDGKVVNQGVELALNYDFVQTEDFTFSSSFNIAYNHNEVLDTDRIIDTGPINGNGLTGAFAQRLQAGYPLFSFYMAEFTGFDENGNPTYVDVDGNGEGDPDADKKFVGEDAQPDWTAGLSLNATYKNFDFAAYFNGQFGFSVYNATDNAFFNAGGITIAKNVTTDVLTSGEAPGSSVAVSTRFLEKGDFVRLQTLSVGYNVPMSGEGLFDSLRFSVTGQNVFLITGYSGLDPEVSTNTGSLNASNIPTAGIEYAAFPRPRTFSFGVNARF</sequence>
<dbReference type="EMBL" id="QOVN01000008">
    <property type="protein sequence ID" value="RXG27315.1"/>
    <property type="molecule type" value="Genomic_DNA"/>
</dbReference>
<evidence type="ECO:0000256" key="8">
    <source>
        <dbReference type="SAM" id="SignalP"/>
    </source>
</evidence>
<dbReference type="InterPro" id="IPR023997">
    <property type="entry name" value="TonB-dep_OMP_SusC/RagA_CS"/>
</dbReference>
<evidence type="ECO:0000313" key="11">
    <source>
        <dbReference type="EMBL" id="SHI26025.1"/>
    </source>
</evidence>
<dbReference type="Pfam" id="PF13715">
    <property type="entry name" value="CarbopepD_reg_2"/>
    <property type="match status" value="1"/>
</dbReference>
<evidence type="ECO:0000256" key="4">
    <source>
        <dbReference type="ARBA" id="ARBA00022692"/>
    </source>
</evidence>
<dbReference type="RefSeq" id="WP_072985036.1">
    <property type="nucleotide sequence ID" value="NZ_CAXPJH010000015.1"/>
</dbReference>
<organism evidence="11 12">
    <name type="scientific">Leeuwenhoekiella palythoae</name>
    <dbReference type="NCBI Taxonomy" id="573501"/>
    <lineage>
        <taxon>Bacteria</taxon>
        <taxon>Pseudomonadati</taxon>
        <taxon>Bacteroidota</taxon>
        <taxon>Flavobacteriia</taxon>
        <taxon>Flavobacteriales</taxon>
        <taxon>Flavobacteriaceae</taxon>
        <taxon>Leeuwenhoekiella</taxon>
    </lineage>
</organism>
<reference evidence="12" key="2">
    <citation type="submission" date="2016-11" db="EMBL/GenBank/DDBJ databases">
        <authorList>
            <person name="Varghese N."/>
            <person name="Submissions S."/>
        </authorList>
    </citation>
    <scope>NUCLEOTIDE SEQUENCE [LARGE SCALE GENOMIC DNA]</scope>
    <source>
        <strain evidence="12">DSM 19859</strain>
    </source>
</reference>
<dbReference type="Pfam" id="PF07715">
    <property type="entry name" value="Plug"/>
    <property type="match status" value="1"/>
</dbReference>
<dbReference type="NCBIfam" id="TIGR04056">
    <property type="entry name" value="OMP_RagA_SusC"/>
    <property type="match status" value="1"/>
</dbReference>
<comment type="similarity">
    <text evidence="7">Belongs to the TonB-dependent receptor family.</text>
</comment>
<keyword evidence="3 7" id="KW-1134">Transmembrane beta strand</keyword>
<evidence type="ECO:0000259" key="9">
    <source>
        <dbReference type="Pfam" id="PF07715"/>
    </source>
</evidence>
<evidence type="ECO:0000256" key="5">
    <source>
        <dbReference type="ARBA" id="ARBA00023136"/>
    </source>
</evidence>
<accession>A0A1M5ZNQ4</accession>
<dbReference type="GO" id="GO:0009279">
    <property type="term" value="C:cell outer membrane"/>
    <property type="evidence" value="ECO:0007669"/>
    <property type="project" value="UniProtKB-SubCell"/>
</dbReference>
<name>A0A1M5ZNQ4_9FLAO</name>
<dbReference type="Gene3D" id="2.40.170.20">
    <property type="entry name" value="TonB-dependent receptor, beta-barrel domain"/>
    <property type="match status" value="1"/>
</dbReference>
<comment type="subcellular location">
    <subcellularLocation>
        <location evidence="1 7">Cell outer membrane</location>
        <topology evidence="1 7">Multi-pass membrane protein</topology>
    </subcellularLocation>
</comment>
<dbReference type="InterPro" id="IPR039426">
    <property type="entry name" value="TonB-dep_rcpt-like"/>
</dbReference>